<dbReference type="InterPro" id="IPR038670">
    <property type="entry name" value="HslJ-like_sf"/>
</dbReference>
<dbReference type="OrthoDB" id="5348860at2"/>
<accession>A0A4D7JLY3</accession>
<keyword evidence="3" id="KW-1185">Reference proteome</keyword>
<dbReference type="PANTHER" id="PTHR35535:SF1">
    <property type="entry name" value="HEAT SHOCK PROTEIN HSLJ"/>
    <property type="match status" value="1"/>
</dbReference>
<evidence type="ECO:0000259" key="1">
    <source>
        <dbReference type="Pfam" id="PF03724"/>
    </source>
</evidence>
<evidence type="ECO:0000313" key="3">
    <source>
        <dbReference type="Proteomes" id="UP000298616"/>
    </source>
</evidence>
<gene>
    <name evidence="2" type="ORF">DCC35_18585</name>
</gene>
<dbReference type="PANTHER" id="PTHR35535">
    <property type="entry name" value="HEAT SHOCK PROTEIN HSLJ"/>
    <property type="match status" value="1"/>
</dbReference>
<name>A0A4D7JLY3_9BACT</name>
<reference evidence="2 3" key="1">
    <citation type="submission" date="2018-04" db="EMBL/GenBank/DDBJ databases">
        <title>Complete genome uncultured novel isolate.</title>
        <authorList>
            <person name="Merlino G."/>
        </authorList>
    </citation>
    <scope>NUCLEOTIDE SEQUENCE [LARGE SCALE GENOMIC DNA]</scope>
    <source>
        <strain evidence="3">R1DC9</strain>
    </source>
</reference>
<dbReference type="InterPro" id="IPR053147">
    <property type="entry name" value="Hsp_HslJ-like"/>
</dbReference>
<dbReference type="AlphaFoldDB" id="A0A4D7JLY3"/>
<proteinExistence type="predicted"/>
<sequence>MVIDRSCDDNMPGNKFEYAVKITLDIKDSDEVMSYSGCGKYIGTATLNGVWQLNKINEKSVDNPPKPPNIQFRFEERNISGFTGCNRFKGNVEFSDNSIKTTQFSVTNLACKLNDIEKEFLNSIAEKKLNYLITGDTLTLWTAEDNLVFIRL</sequence>
<evidence type="ECO:0000313" key="2">
    <source>
        <dbReference type="EMBL" id="QCK16591.1"/>
    </source>
</evidence>
<dbReference type="EMBL" id="CP028923">
    <property type="protein sequence ID" value="QCK16591.1"/>
    <property type="molecule type" value="Genomic_DNA"/>
</dbReference>
<dbReference type="KEGG" id="fpf:DCC35_18585"/>
<feature type="domain" description="DUF306" evidence="1">
    <location>
        <begin position="48"/>
        <end position="145"/>
    </location>
</feature>
<dbReference type="RefSeq" id="WP_137092182.1">
    <property type="nucleotide sequence ID" value="NZ_CP028923.1"/>
</dbReference>
<protein>
    <recommendedName>
        <fullName evidence="1">DUF306 domain-containing protein</fullName>
    </recommendedName>
</protein>
<dbReference type="Proteomes" id="UP000298616">
    <property type="component" value="Chromosome"/>
</dbReference>
<organism evidence="2 3">
    <name type="scientific">Mangrovivirga cuniculi</name>
    <dbReference type="NCBI Taxonomy" id="2715131"/>
    <lineage>
        <taxon>Bacteria</taxon>
        <taxon>Pseudomonadati</taxon>
        <taxon>Bacteroidota</taxon>
        <taxon>Cytophagia</taxon>
        <taxon>Cytophagales</taxon>
        <taxon>Mangrovivirgaceae</taxon>
        <taxon>Mangrovivirga</taxon>
    </lineage>
</organism>
<dbReference type="InterPro" id="IPR005184">
    <property type="entry name" value="DUF306_Meta_HslJ"/>
</dbReference>
<dbReference type="Gene3D" id="2.40.128.270">
    <property type="match status" value="1"/>
</dbReference>
<dbReference type="Pfam" id="PF03724">
    <property type="entry name" value="META"/>
    <property type="match status" value="1"/>
</dbReference>